<name>A0A523W5V7_UNCAE</name>
<dbReference type="EMBL" id="SOIZ01000184">
    <property type="protein sequence ID" value="TET62403.1"/>
    <property type="molecule type" value="Genomic_DNA"/>
</dbReference>
<evidence type="ECO:0000313" key="1">
    <source>
        <dbReference type="EMBL" id="TET62403.1"/>
    </source>
</evidence>
<sequence length="75" mass="8925">MKSRYVIFKQSEVTRLTRDYTKGEFRTLSFEEFGRLVDEVLRDSMLVTRRWNTDRDEIVAAAEQELMGKKTVISF</sequence>
<dbReference type="Proteomes" id="UP000319130">
    <property type="component" value="Unassembled WGS sequence"/>
</dbReference>
<comment type="caution">
    <text evidence="1">The sequence shown here is derived from an EMBL/GenBank/DDBJ whole genome shotgun (WGS) entry which is preliminary data.</text>
</comment>
<protein>
    <submittedName>
        <fullName evidence="1">Uncharacterized protein</fullName>
    </submittedName>
</protein>
<accession>A0A523W5V7</accession>
<organism evidence="1 2">
    <name type="scientific">Aerophobetes bacterium</name>
    <dbReference type="NCBI Taxonomy" id="2030807"/>
    <lineage>
        <taxon>Bacteria</taxon>
        <taxon>Candidatus Aerophobota</taxon>
    </lineage>
</organism>
<reference evidence="1 2" key="1">
    <citation type="submission" date="2019-03" db="EMBL/GenBank/DDBJ databases">
        <title>Metabolic potential of uncultured bacteria and archaea associated with petroleum seepage in deep-sea sediments.</title>
        <authorList>
            <person name="Dong X."/>
            <person name="Hubert C."/>
        </authorList>
    </citation>
    <scope>NUCLEOTIDE SEQUENCE [LARGE SCALE GENOMIC DNA]</scope>
    <source>
        <strain evidence="1">E29_bin52</strain>
    </source>
</reference>
<gene>
    <name evidence="1" type="ORF">E3J48_04225</name>
</gene>
<dbReference type="AlphaFoldDB" id="A0A523W5V7"/>
<evidence type="ECO:0000313" key="2">
    <source>
        <dbReference type="Proteomes" id="UP000319130"/>
    </source>
</evidence>
<proteinExistence type="predicted"/>